<accession>A0A0B6ZXM9</accession>
<evidence type="ECO:0000313" key="2">
    <source>
        <dbReference type="EMBL" id="CEK73092.1"/>
    </source>
</evidence>
<feature type="region of interest" description="Disordered" evidence="1">
    <location>
        <begin position="1"/>
        <end position="26"/>
    </location>
</feature>
<dbReference type="EMBL" id="HACG01026227">
    <property type="protein sequence ID" value="CEK73092.1"/>
    <property type="molecule type" value="Transcribed_RNA"/>
</dbReference>
<protein>
    <submittedName>
        <fullName evidence="2">Uncharacterized protein</fullName>
    </submittedName>
</protein>
<feature type="compositionally biased region" description="Basic residues" evidence="1">
    <location>
        <begin position="16"/>
        <end position="26"/>
    </location>
</feature>
<organism evidence="2">
    <name type="scientific">Arion vulgaris</name>
    <dbReference type="NCBI Taxonomy" id="1028688"/>
    <lineage>
        <taxon>Eukaryota</taxon>
        <taxon>Metazoa</taxon>
        <taxon>Spiralia</taxon>
        <taxon>Lophotrochozoa</taxon>
        <taxon>Mollusca</taxon>
        <taxon>Gastropoda</taxon>
        <taxon>Heterobranchia</taxon>
        <taxon>Euthyneura</taxon>
        <taxon>Panpulmonata</taxon>
        <taxon>Eupulmonata</taxon>
        <taxon>Stylommatophora</taxon>
        <taxon>Helicina</taxon>
        <taxon>Arionoidea</taxon>
        <taxon>Arionidae</taxon>
        <taxon>Arion</taxon>
    </lineage>
</organism>
<dbReference type="AlphaFoldDB" id="A0A0B6ZXM9"/>
<reference evidence="2" key="1">
    <citation type="submission" date="2014-12" db="EMBL/GenBank/DDBJ databases">
        <title>Insight into the proteome of Arion vulgaris.</title>
        <authorList>
            <person name="Aradska J."/>
            <person name="Bulat T."/>
            <person name="Smidak R."/>
            <person name="Sarate P."/>
            <person name="Gangsoo J."/>
            <person name="Sialana F."/>
            <person name="Bilban M."/>
            <person name="Lubec G."/>
        </authorList>
    </citation>
    <scope>NUCLEOTIDE SEQUENCE</scope>
    <source>
        <tissue evidence="2">Skin</tissue>
    </source>
</reference>
<name>A0A0B6ZXM9_9EUPU</name>
<gene>
    <name evidence="2" type="primary">ORF85279</name>
</gene>
<evidence type="ECO:0000256" key="1">
    <source>
        <dbReference type="SAM" id="MobiDB-lite"/>
    </source>
</evidence>
<proteinExistence type="predicted"/>
<sequence>MAENREPEVAYTNTMKGKKPKGRPRKRWKDNIEVGNIGYTRSEHLGRRLRAGDVCSN</sequence>